<evidence type="ECO:0000313" key="2">
    <source>
        <dbReference type="Proteomes" id="UP000236447"/>
    </source>
</evidence>
<dbReference type="EMBL" id="CP010725">
    <property type="protein sequence ID" value="AUR00791.1"/>
    <property type="molecule type" value="Genomic_DNA"/>
</dbReference>
<evidence type="ECO:0008006" key="3">
    <source>
        <dbReference type="Google" id="ProtNLM"/>
    </source>
</evidence>
<sequence length="73" mass="7961">MTLDDYLTTHSISGPVFAAQIGVDPATVYRIRKGRVLPHRRTILAIIEATEGLVGLSDLLVVDPPNHRSEPAE</sequence>
<dbReference type="CDD" id="cd00093">
    <property type="entry name" value="HTH_XRE"/>
    <property type="match status" value="1"/>
</dbReference>
<evidence type="ECO:0000313" key="1">
    <source>
        <dbReference type="EMBL" id="AUR00791.1"/>
    </source>
</evidence>
<dbReference type="Proteomes" id="UP000236447">
    <property type="component" value="Chromosome"/>
</dbReference>
<gene>
    <name evidence="1" type="ORF">PhaeoP88_03470</name>
</gene>
<dbReference type="InterPro" id="IPR010982">
    <property type="entry name" value="Lambda_DNA-bd_dom_sf"/>
</dbReference>
<dbReference type="SUPFAM" id="SSF47413">
    <property type="entry name" value="lambda repressor-like DNA-binding domains"/>
    <property type="match status" value="1"/>
</dbReference>
<dbReference type="InterPro" id="IPR001387">
    <property type="entry name" value="Cro/C1-type_HTH"/>
</dbReference>
<protein>
    <recommendedName>
        <fullName evidence="3">HTH cro/C1-type domain-containing protein</fullName>
    </recommendedName>
</protein>
<dbReference type="GO" id="GO:0003677">
    <property type="term" value="F:DNA binding"/>
    <property type="evidence" value="ECO:0007669"/>
    <property type="project" value="InterPro"/>
</dbReference>
<organism evidence="1 2">
    <name type="scientific">Phaeobacter inhibens</name>
    <dbReference type="NCBI Taxonomy" id="221822"/>
    <lineage>
        <taxon>Bacteria</taxon>
        <taxon>Pseudomonadati</taxon>
        <taxon>Pseudomonadota</taxon>
        <taxon>Alphaproteobacteria</taxon>
        <taxon>Rhodobacterales</taxon>
        <taxon>Roseobacteraceae</taxon>
        <taxon>Phaeobacter</taxon>
    </lineage>
</organism>
<proteinExistence type="predicted"/>
<dbReference type="AlphaFoldDB" id="A0A2I7KE43"/>
<reference evidence="1 2" key="1">
    <citation type="journal article" date="2017" name="Front. Microbiol.">
        <title>Phaeobacter piscinae sp. nov., a species of the Roseobacter group and potential aquaculture probiont.</title>
        <authorList>
            <person name="Sonnenschein E.C."/>
            <person name="Phippen C.B.W."/>
            <person name="Nielsen K.F."/>
            <person name="Mateiu R.V."/>
            <person name="Melchiorsen J."/>
            <person name="Gram L."/>
            <person name="Overmann J."/>
            <person name="Freese H.M."/>
        </authorList>
    </citation>
    <scope>NUCLEOTIDE SEQUENCE [LARGE SCALE GENOMIC DNA]</scope>
    <source>
        <strain evidence="1 2">P88</strain>
    </source>
</reference>
<reference evidence="1 2" key="2">
    <citation type="journal article" date="2017" name="Genome Biol. Evol.">
        <title>Trajectories and Drivers of Genome Evolution in Surface-Associated Marine Phaeobacter.</title>
        <authorList>
            <person name="Freese H.M."/>
            <person name="Sikorski J."/>
            <person name="Bunk B."/>
            <person name="Scheuner C."/>
            <person name="Meier-Kolthoff J.P."/>
            <person name="Sproer C."/>
            <person name="Gram L."/>
            <person name="Overmann J."/>
        </authorList>
    </citation>
    <scope>NUCLEOTIDE SEQUENCE [LARGE SCALE GENOMIC DNA]</scope>
    <source>
        <strain evidence="1 2">P88</strain>
    </source>
</reference>
<accession>A0A2I7KE43</accession>
<name>A0A2I7KE43_9RHOB</name>